<keyword evidence="6 8" id="KW-1133">Transmembrane helix</keyword>
<dbReference type="CDD" id="cd06261">
    <property type="entry name" value="TM_PBP2"/>
    <property type="match status" value="1"/>
</dbReference>
<sequence length="511" mass="55393">MASPLRYALILLCWGMMLVIYLPLLPAAGVLFTPVLSLSSWQQLLADPQLPQAAAATFISTLIAVGGALLLTLLIIATLWPSPTWQRLASRLPWLLALPHVAFASAALLLFAEGGALYRLLPALSPIQDRYGIGLGLVLAVKESGFLLWVCWALLGERRLAEQVVVFKSLGYGRGQCLNRVILPSLMPSLSVALLATTAWTLSVVDVAIIVGPGNPPTLAVLAWQWLNDGDVDTQAKGALACLLLLAALAVIASAAARLWRYGQNRTPHFDGERQPHFPLLPGRSLGQLLPLCGPLCALFLLALAHGALPGQETIGNSLWLALLSATIGAVVCLLWLEWGPARHQRWLDLPLLLPALPLAAGQYQLALYGWVDGLFSTVLWGHLLWVVPWMLFVLRPAWRQIDPRQTLLAHTLGWGRGRVFLQLKCPLVIRPLLSALAVGFSVSIAQYLPTQWLGGGRIPTLTTEAVALSSGGATATLAAQGLWQTLLPMFFFLLTALLARRISHFRRGLR</sequence>
<evidence type="ECO:0000313" key="11">
    <source>
        <dbReference type="Proteomes" id="UP000240892"/>
    </source>
</evidence>
<dbReference type="GO" id="GO:0005886">
    <property type="term" value="C:plasma membrane"/>
    <property type="evidence" value="ECO:0007669"/>
    <property type="project" value="UniProtKB-SubCell"/>
</dbReference>
<keyword evidence="3" id="KW-1003">Cell membrane</keyword>
<reference evidence="10 11" key="1">
    <citation type="submission" date="2018-03" db="EMBL/GenBank/DDBJ databases">
        <title>First report of an OXA-48+CTX-M-M-producing Kluyvera ascorbata clone recovered from patients admitted in a University Hospital in Madrid, Spain.</title>
        <authorList>
            <person name="Hernandez-Garcia M."/>
            <person name="Leon-Sampedro R."/>
            <person name="Perez-Viso B."/>
            <person name="Morosini M.I."/>
            <person name="Lopez-Fresnena N."/>
            <person name="Coque T.M."/>
            <person name="Bonten M."/>
            <person name="Malhotra-Kumar S."/>
            <person name="Ruiz-Garbajosa P."/>
            <person name="Canton R."/>
        </authorList>
    </citation>
    <scope>NUCLEOTIDE SEQUENCE [LARGE SCALE GENOMIC DNA]</scope>
    <source>
        <strain evidence="10 11">KA2</strain>
    </source>
</reference>
<evidence type="ECO:0000256" key="2">
    <source>
        <dbReference type="ARBA" id="ARBA00022448"/>
    </source>
</evidence>
<evidence type="ECO:0000256" key="5">
    <source>
        <dbReference type="ARBA" id="ARBA00022692"/>
    </source>
</evidence>
<keyword evidence="2" id="KW-0813">Transport</keyword>
<proteinExistence type="predicted"/>
<evidence type="ECO:0000256" key="1">
    <source>
        <dbReference type="ARBA" id="ARBA00004429"/>
    </source>
</evidence>
<accession>A0A2T2Y371</accession>
<dbReference type="GO" id="GO:0055085">
    <property type="term" value="P:transmembrane transport"/>
    <property type="evidence" value="ECO:0007669"/>
    <property type="project" value="InterPro"/>
</dbReference>
<dbReference type="STRING" id="1006000.GKAS_03080"/>
<dbReference type="SUPFAM" id="SSF161098">
    <property type="entry name" value="MetI-like"/>
    <property type="match status" value="2"/>
</dbReference>
<evidence type="ECO:0000256" key="4">
    <source>
        <dbReference type="ARBA" id="ARBA00022519"/>
    </source>
</evidence>
<dbReference type="Gene3D" id="1.10.3720.10">
    <property type="entry name" value="MetI-like"/>
    <property type="match status" value="2"/>
</dbReference>
<feature type="transmembrane region" description="Helical" evidence="8">
    <location>
        <begin position="7"/>
        <end position="33"/>
    </location>
</feature>
<protein>
    <submittedName>
        <fullName evidence="10">Thiamine ABC transporter permease</fullName>
    </submittedName>
</protein>
<feature type="transmembrane region" description="Helical" evidence="8">
    <location>
        <begin position="320"/>
        <end position="340"/>
    </location>
</feature>
<evidence type="ECO:0000313" key="10">
    <source>
        <dbReference type="EMBL" id="PSR47003.1"/>
    </source>
</evidence>
<dbReference type="PROSITE" id="PS50928">
    <property type="entry name" value="ABC_TM1"/>
    <property type="match status" value="1"/>
</dbReference>
<evidence type="ECO:0000256" key="8">
    <source>
        <dbReference type="SAM" id="Phobius"/>
    </source>
</evidence>
<comment type="subcellular location">
    <subcellularLocation>
        <location evidence="1">Cell inner membrane</location>
        <topology evidence="1">Multi-pass membrane protein</topology>
    </subcellularLocation>
</comment>
<dbReference type="PANTHER" id="PTHR30183">
    <property type="entry name" value="MOLYBDENUM TRANSPORT SYSTEM PERMEASE PROTEIN MODB"/>
    <property type="match status" value="1"/>
</dbReference>
<feature type="transmembrane region" description="Helical" evidence="8">
    <location>
        <begin position="53"/>
        <end position="80"/>
    </location>
</feature>
<feature type="transmembrane region" description="Helical" evidence="8">
    <location>
        <begin position="289"/>
        <end position="308"/>
    </location>
</feature>
<dbReference type="AlphaFoldDB" id="A0A2T2Y371"/>
<dbReference type="InterPro" id="IPR035906">
    <property type="entry name" value="MetI-like_sf"/>
</dbReference>
<dbReference type="RefSeq" id="WP_106926518.1">
    <property type="nucleotide sequence ID" value="NZ_CABMMU010000006.1"/>
</dbReference>
<keyword evidence="7 8" id="KW-0472">Membrane</keyword>
<keyword evidence="5 8" id="KW-0812">Transmembrane</keyword>
<feature type="transmembrane region" description="Helical" evidence="8">
    <location>
        <begin position="92"/>
        <end position="111"/>
    </location>
</feature>
<feature type="transmembrane region" description="Helical" evidence="8">
    <location>
        <begin position="378"/>
        <end position="395"/>
    </location>
</feature>
<evidence type="ECO:0000256" key="7">
    <source>
        <dbReference type="ARBA" id="ARBA00023136"/>
    </source>
</evidence>
<feature type="transmembrane region" description="Helical" evidence="8">
    <location>
        <begin position="428"/>
        <end position="449"/>
    </location>
</feature>
<evidence type="ECO:0000259" key="9">
    <source>
        <dbReference type="PROSITE" id="PS50928"/>
    </source>
</evidence>
<feature type="transmembrane region" description="Helical" evidence="8">
    <location>
        <begin position="482"/>
        <end position="500"/>
    </location>
</feature>
<dbReference type="EMBL" id="PYHO01000006">
    <property type="protein sequence ID" value="PSR47003.1"/>
    <property type="molecule type" value="Genomic_DNA"/>
</dbReference>
<organism evidence="10 11">
    <name type="scientific">Kluyvera genomosp. 2</name>
    <dbReference type="NCBI Taxonomy" id="2774054"/>
    <lineage>
        <taxon>Bacteria</taxon>
        <taxon>Pseudomonadati</taxon>
        <taxon>Pseudomonadota</taxon>
        <taxon>Gammaproteobacteria</taxon>
        <taxon>Enterobacterales</taxon>
        <taxon>Enterobacteriaceae</taxon>
        <taxon>Kluyvera</taxon>
    </lineage>
</organism>
<name>A0A2T2Y371_9ENTR</name>
<feature type="transmembrane region" description="Helical" evidence="8">
    <location>
        <begin position="238"/>
        <end position="260"/>
    </location>
</feature>
<comment type="caution">
    <text evidence="10">The sequence shown here is derived from an EMBL/GenBank/DDBJ whole genome shotgun (WGS) entry which is preliminary data.</text>
</comment>
<feature type="transmembrane region" description="Helical" evidence="8">
    <location>
        <begin position="131"/>
        <end position="155"/>
    </location>
</feature>
<dbReference type="InterPro" id="IPR000515">
    <property type="entry name" value="MetI-like"/>
</dbReference>
<keyword evidence="11" id="KW-1185">Reference proteome</keyword>
<feature type="domain" description="ABC transmembrane type-1" evidence="9">
    <location>
        <begin position="50"/>
        <end position="255"/>
    </location>
</feature>
<evidence type="ECO:0000256" key="3">
    <source>
        <dbReference type="ARBA" id="ARBA00022475"/>
    </source>
</evidence>
<evidence type="ECO:0000256" key="6">
    <source>
        <dbReference type="ARBA" id="ARBA00022989"/>
    </source>
</evidence>
<dbReference type="PANTHER" id="PTHR30183:SF6">
    <property type="entry name" value="INNER MEMBRANE ABC TRANSPORTER PERMEASE PROTEIN YNJC"/>
    <property type="match status" value="1"/>
</dbReference>
<gene>
    <name evidence="10" type="ORF">C8256_10550</name>
</gene>
<keyword evidence="4" id="KW-0997">Cell inner membrane</keyword>
<dbReference type="Proteomes" id="UP000240892">
    <property type="component" value="Unassembled WGS sequence"/>
</dbReference>